<accession>A0ACC2ICV9</accession>
<comment type="caution">
    <text evidence="1">The sequence shown here is derived from an EMBL/GenBank/DDBJ whole genome shotgun (WGS) entry which is preliminary data.</text>
</comment>
<evidence type="ECO:0000313" key="2">
    <source>
        <dbReference type="Proteomes" id="UP001153331"/>
    </source>
</evidence>
<keyword evidence="2" id="KW-1185">Reference proteome</keyword>
<dbReference type="Proteomes" id="UP001153331">
    <property type="component" value="Unassembled WGS sequence"/>
</dbReference>
<name>A0ACC2ICV9_9PLEO</name>
<protein>
    <submittedName>
        <fullName evidence="1">Uncharacterized protein</fullName>
    </submittedName>
</protein>
<organism evidence="1 2">
    <name type="scientific">Boeremia exigua</name>
    <dbReference type="NCBI Taxonomy" id="749465"/>
    <lineage>
        <taxon>Eukaryota</taxon>
        <taxon>Fungi</taxon>
        <taxon>Dikarya</taxon>
        <taxon>Ascomycota</taxon>
        <taxon>Pezizomycotina</taxon>
        <taxon>Dothideomycetes</taxon>
        <taxon>Pleosporomycetidae</taxon>
        <taxon>Pleosporales</taxon>
        <taxon>Pleosporineae</taxon>
        <taxon>Didymellaceae</taxon>
        <taxon>Boeremia</taxon>
    </lineage>
</organism>
<sequence length="264" mass="28887">MSPCYPGARHGKICCIFCRHITSPCAALPADLGGSSLPSKGADRVVVDEWHDTIMLSQQEEQSTTELARQSPESAMCTVCRDNRSGQLEDGGAGIHIDSQPQASIELSSFQRLGDSMLEVEAVAIMDELCSTFKVTLFDILCEALCASHKPPVCLASCNAWKRSRQKRYVAILPVSKTPRKLRVLRERVPGSKEHFVGGGADCTAEKAEQVHLTAALNIADGLPEISQLELDTSREILRCEDSVRLFVEADLALLPQECGRFWS</sequence>
<gene>
    <name evidence="1" type="ORF">OPT61_g4741</name>
</gene>
<proteinExistence type="predicted"/>
<evidence type="ECO:0000313" key="1">
    <source>
        <dbReference type="EMBL" id="KAJ8113043.1"/>
    </source>
</evidence>
<dbReference type="EMBL" id="JAPHNI010000279">
    <property type="protein sequence ID" value="KAJ8113043.1"/>
    <property type="molecule type" value="Genomic_DNA"/>
</dbReference>
<reference evidence="1" key="1">
    <citation type="submission" date="2022-11" db="EMBL/GenBank/DDBJ databases">
        <title>Genome Sequence of Boeremia exigua.</title>
        <authorList>
            <person name="Buettner E."/>
        </authorList>
    </citation>
    <scope>NUCLEOTIDE SEQUENCE</scope>
    <source>
        <strain evidence="1">CU02</strain>
    </source>
</reference>